<dbReference type="EMBL" id="ABEU02000025">
    <property type="protein sequence ID" value="PNR27338.1"/>
    <property type="molecule type" value="Genomic_DNA"/>
</dbReference>
<gene>
    <name evidence="1" type="ORF">PHYPA_029490</name>
</gene>
<proteinExistence type="predicted"/>
<evidence type="ECO:0000313" key="2">
    <source>
        <dbReference type="EnsemblPlants" id="PAC:32980769.CDS.1"/>
    </source>
</evidence>
<reference evidence="1 3" key="2">
    <citation type="journal article" date="2018" name="Plant J.">
        <title>The Physcomitrella patens chromosome-scale assembly reveals moss genome structure and evolution.</title>
        <authorList>
            <person name="Lang D."/>
            <person name="Ullrich K.K."/>
            <person name="Murat F."/>
            <person name="Fuchs J."/>
            <person name="Jenkins J."/>
            <person name="Haas F.B."/>
            <person name="Piednoel M."/>
            <person name="Gundlach H."/>
            <person name="Van Bel M."/>
            <person name="Meyberg R."/>
            <person name="Vives C."/>
            <person name="Morata J."/>
            <person name="Symeonidi A."/>
            <person name="Hiss M."/>
            <person name="Muchero W."/>
            <person name="Kamisugi Y."/>
            <person name="Saleh O."/>
            <person name="Blanc G."/>
            <person name="Decker E.L."/>
            <person name="van Gessel N."/>
            <person name="Grimwood J."/>
            <person name="Hayes R.D."/>
            <person name="Graham S.W."/>
            <person name="Gunter L.E."/>
            <person name="McDaniel S.F."/>
            <person name="Hoernstein S.N.W."/>
            <person name="Larsson A."/>
            <person name="Li F.W."/>
            <person name="Perroud P.F."/>
            <person name="Phillips J."/>
            <person name="Ranjan P."/>
            <person name="Rokshar D.S."/>
            <person name="Rothfels C.J."/>
            <person name="Schneider L."/>
            <person name="Shu S."/>
            <person name="Stevenson D.W."/>
            <person name="Thummler F."/>
            <person name="Tillich M."/>
            <person name="Villarreal Aguilar J.C."/>
            <person name="Widiez T."/>
            <person name="Wong G.K."/>
            <person name="Wymore A."/>
            <person name="Zhang Y."/>
            <person name="Zimmer A.D."/>
            <person name="Quatrano R.S."/>
            <person name="Mayer K.F.X."/>
            <person name="Goodstein D."/>
            <person name="Casacuberta J.M."/>
            <person name="Vandepoele K."/>
            <person name="Reski R."/>
            <person name="Cuming A.C."/>
            <person name="Tuskan G.A."/>
            <person name="Maumus F."/>
            <person name="Salse J."/>
            <person name="Schmutz J."/>
            <person name="Rensing S.A."/>
        </authorList>
    </citation>
    <scope>NUCLEOTIDE SEQUENCE [LARGE SCALE GENOMIC DNA]</scope>
    <source>
        <strain evidence="2 3">cv. Gransden 2004</strain>
    </source>
</reference>
<organism evidence="1">
    <name type="scientific">Physcomitrium patens</name>
    <name type="common">Spreading-leaved earth moss</name>
    <name type="synonym">Physcomitrella patens</name>
    <dbReference type="NCBI Taxonomy" id="3218"/>
    <lineage>
        <taxon>Eukaryota</taxon>
        <taxon>Viridiplantae</taxon>
        <taxon>Streptophyta</taxon>
        <taxon>Embryophyta</taxon>
        <taxon>Bryophyta</taxon>
        <taxon>Bryophytina</taxon>
        <taxon>Bryopsida</taxon>
        <taxon>Funariidae</taxon>
        <taxon>Funariales</taxon>
        <taxon>Funariaceae</taxon>
        <taxon>Physcomitrium</taxon>
    </lineage>
</organism>
<evidence type="ECO:0000313" key="1">
    <source>
        <dbReference type="EMBL" id="PNR27338.1"/>
    </source>
</evidence>
<reference evidence="2" key="3">
    <citation type="submission" date="2020-12" db="UniProtKB">
        <authorList>
            <consortium name="EnsemblPlants"/>
        </authorList>
    </citation>
    <scope>IDENTIFICATION</scope>
</reference>
<dbReference type="InParanoid" id="A0A2K1IDI4"/>
<protein>
    <submittedName>
        <fullName evidence="1 2">Uncharacterized protein</fullName>
    </submittedName>
</protein>
<dbReference type="Gramene" id="Pp3c25_2390V3.1">
    <property type="protein sequence ID" value="PAC:32980769.CDS.1"/>
    <property type="gene ID" value="Pp3c25_2390"/>
</dbReference>
<sequence>MSFWFPAERCWGPWILHTGRTQTQHLSQNGLVLSLVAQVVLRDPLQDGLKHDSRFQPLHVCIHSQACSVQHDIRVERERRCICSPGGEVTTITSQSD</sequence>
<dbReference type="EnsemblPlants" id="Pp3c25_2390V3.1">
    <property type="protein sequence ID" value="PAC:32980769.CDS.1"/>
    <property type="gene ID" value="Pp3c25_2390"/>
</dbReference>
<dbReference type="Gramene" id="Pp3c25_2390V3.2">
    <property type="protein sequence ID" value="PAC:32980770.CDS.1"/>
    <property type="gene ID" value="Pp3c25_2390"/>
</dbReference>
<dbReference type="EnsemblPlants" id="Pp3c25_2390V3.2">
    <property type="protein sequence ID" value="PAC:32980770.CDS.1"/>
    <property type="gene ID" value="Pp3c25_2390"/>
</dbReference>
<dbReference type="AlphaFoldDB" id="A0A2K1IDI4"/>
<keyword evidence="3" id="KW-1185">Reference proteome</keyword>
<accession>A0A2K1IDI4</accession>
<evidence type="ECO:0000313" key="3">
    <source>
        <dbReference type="Proteomes" id="UP000006727"/>
    </source>
</evidence>
<dbReference type="Proteomes" id="UP000006727">
    <property type="component" value="Chromosome 25"/>
</dbReference>
<name>A0A2K1IDI4_PHYPA</name>
<reference evidence="1 3" key="1">
    <citation type="journal article" date="2008" name="Science">
        <title>The Physcomitrella genome reveals evolutionary insights into the conquest of land by plants.</title>
        <authorList>
            <person name="Rensing S."/>
            <person name="Lang D."/>
            <person name="Zimmer A."/>
            <person name="Terry A."/>
            <person name="Salamov A."/>
            <person name="Shapiro H."/>
            <person name="Nishiyama T."/>
            <person name="Perroud P.-F."/>
            <person name="Lindquist E."/>
            <person name="Kamisugi Y."/>
            <person name="Tanahashi T."/>
            <person name="Sakakibara K."/>
            <person name="Fujita T."/>
            <person name="Oishi K."/>
            <person name="Shin-I T."/>
            <person name="Kuroki Y."/>
            <person name="Toyoda A."/>
            <person name="Suzuki Y."/>
            <person name="Hashimoto A."/>
            <person name="Yamaguchi K."/>
            <person name="Sugano A."/>
            <person name="Kohara Y."/>
            <person name="Fujiyama A."/>
            <person name="Anterola A."/>
            <person name="Aoki S."/>
            <person name="Ashton N."/>
            <person name="Barbazuk W.B."/>
            <person name="Barker E."/>
            <person name="Bennetzen J."/>
            <person name="Bezanilla M."/>
            <person name="Blankenship R."/>
            <person name="Cho S.H."/>
            <person name="Dutcher S."/>
            <person name="Estelle M."/>
            <person name="Fawcett J.A."/>
            <person name="Gundlach H."/>
            <person name="Hanada K."/>
            <person name="Heyl A."/>
            <person name="Hicks K.A."/>
            <person name="Hugh J."/>
            <person name="Lohr M."/>
            <person name="Mayer K."/>
            <person name="Melkozernov A."/>
            <person name="Murata T."/>
            <person name="Nelson D."/>
            <person name="Pils B."/>
            <person name="Prigge M."/>
            <person name="Reiss B."/>
            <person name="Renner T."/>
            <person name="Rombauts S."/>
            <person name="Rushton P."/>
            <person name="Sanderfoot A."/>
            <person name="Schween G."/>
            <person name="Shiu S.-H."/>
            <person name="Stueber K."/>
            <person name="Theodoulou F.L."/>
            <person name="Tu H."/>
            <person name="Van de Peer Y."/>
            <person name="Verrier P.J."/>
            <person name="Waters E."/>
            <person name="Wood A."/>
            <person name="Yang L."/>
            <person name="Cove D."/>
            <person name="Cuming A."/>
            <person name="Hasebe M."/>
            <person name="Lucas S."/>
            <person name="Mishler D.B."/>
            <person name="Reski R."/>
            <person name="Grigoriev I."/>
            <person name="Quatrano R.S."/>
            <person name="Boore J.L."/>
        </authorList>
    </citation>
    <scope>NUCLEOTIDE SEQUENCE [LARGE SCALE GENOMIC DNA]</scope>
    <source>
        <strain evidence="2 3">cv. Gransden 2004</strain>
    </source>
</reference>